<comment type="caution">
    <text evidence="2">The sequence shown here is derived from an EMBL/GenBank/DDBJ whole genome shotgun (WGS) entry which is preliminary data.</text>
</comment>
<keyword evidence="1" id="KW-0472">Membrane</keyword>
<name>A0A7C8GU77_9BACI</name>
<keyword evidence="1" id="KW-1133">Transmembrane helix</keyword>
<dbReference type="RefSeq" id="WP_153403311.1">
    <property type="nucleotide sequence ID" value="NZ_ML762430.1"/>
</dbReference>
<evidence type="ECO:0000313" key="2">
    <source>
        <dbReference type="EMBL" id="KAB8135784.1"/>
    </source>
</evidence>
<keyword evidence="1" id="KW-0812">Transmembrane</keyword>
<evidence type="ECO:0000256" key="1">
    <source>
        <dbReference type="SAM" id="Phobius"/>
    </source>
</evidence>
<sequence length="59" mass="6348">MSLRLRALIGLISNCVLTIIGLSYIVIGIPEDMPTFIPYILAIGGFIGVIGQSWAIKKS</sequence>
<dbReference type="Proteomes" id="UP000480246">
    <property type="component" value="Unassembled WGS sequence"/>
</dbReference>
<protein>
    <submittedName>
        <fullName evidence="2">Uncharacterized protein</fullName>
    </submittedName>
</protein>
<reference evidence="2 3" key="1">
    <citation type="submission" date="2019-10" db="EMBL/GenBank/DDBJ databases">
        <title>Gracilibacillus sp. nov. isolated from rice seeds.</title>
        <authorList>
            <person name="He S."/>
        </authorList>
    </citation>
    <scope>NUCLEOTIDE SEQUENCE [LARGE SCALE GENOMIC DNA]</scope>
    <source>
        <strain evidence="2 3">TD8</strain>
    </source>
</reference>
<dbReference type="EMBL" id="WEID01000052">
    <property type="protein sequence ID" value="KAB8135784.1"/>
    <property type="molecule type" value="Genomic_DNA"/>
</dbReference>
<accession>A0A7C8GU77</accession>
<proteinExistence type="predicted"/>
<evidence type="ECO:0000313" key="3">
    <source>
        <dbReference type="Proteomes" id="UP000480246"/>
    </source>
</evidence>
<feature type="transmembrane region" description="Helical" evidence="1">
    <location>
        <begin position="36"/>
        <end position="56"/>
    </location>
</feature>
<keyword evidence="3" id="KW-1185">Reference proteome</keyword>
<gene>
    <name evidence="2" type="ORF">F9U64_10980</name>
</gene>
<feature type="transmembrane region" description="Helical" evidence="1">
    <location>
        <begin position="7"/>
        <end position="30"/>
    </location>
</feature>
<dbReference type="AlphaFoldDB" id="A0A7C8GU77"/>
<organism evidence="2 3">
    <name type="scientific">Gracilibacillus oryzae</name>
    <dbReference type="NCBI Taxonomy" id="1672701"/>
    <lineage>
        <taxon>Bacteria</taxon>
        <taxon>Bacillati</taxon>
        <taxon>Bacillota</taxon>
        <taxon>Bacilli</taxon>
        <taxon>Bacillales</taxon>
        <taxon>Bacillaceae</taxon>
        <taxon>Gracilibacillus</taxon>
    </lineage>
</organism>